<comment type="caution">
    <text evidence="2">The sequence shown here is derived from an EMBL/GenBank/DDBJ whole genome shotgun (WGS) entry which is preliminary data.</text>
</comment>
<organism evidence="2 3">
    <name type="scientific">Mycena alexandri</name>
    <dbReference type="NCBI Taxonomy" id="1745969"/>
    <lineage>
        <taxon>Eukaryota</taxon>
        <taxon>Fungi</taxon>
        <taxon>Dikarya</taxon>
        <taxon>Basidiomycota</taxon>
        <taxon>Agaricomycotina</taxon>
        <taxon>Agaricomycetes</taxon>
        <taxon>Agaricomycetidae</taxon>
        <taxon>Agaricales</taxon>
        <taxon>Marasmiineae</taxon>
        <taxon>Mycenaceae</taxon>
        <taxon>Mycena</taxon>
    </lineage>
</organism>
<accession>A0AAD6WTS2</accession>
<evidence type="ECO:0000313" key="2">
    <source>
        <dbReference type="EMBL" id="KAJ7020679.1"/>
    </source>
</evidence>
<dbReference type="AlphaFoldDB" id="A0AAD6WTS2"/>
<feature type="compositionally biased region" description="Polar residues" evidence="1">
    <location>
        <begin position="113"/>
        <end position="130"/>
    </location>
</feature>
<evidence type="ECO:0000313" key="3">
    <source>
        <dbReference type="Proteomes" id="UP001218188"/>
    </source>
</evidence>
<name>A0AAD6WTS2_9AGAR</name>
<keyword evidence="3" id="KW-1185">Reference proteome</keyword>
<feature type="region of interest" description="Disordered" evidence="1">
    <location>
        <begin position="84"/>
        <end position="158"/>
    </location>
</feature>
<evidence type="ECO:0000256" key="1">
    <source>
        <dbReference type="SAM" id="MobiDB-lite"/>
    </source>
</evidence>
<sequence>MATDIPDPTEFHKRCKILLRDDGAFEAWFAAYNAACDKCSRANKICAKALGQPGCTGCIASKVRCSLQETYLFEKTSHEFGGKRHEFDALRSAKKPRRRTAEEPRRRTAARGPSSTPVARGSTTSLKSTLQPPPMFPLDYAPTPFSDRPHDSSSDPSAPAMFHPHAVPTYAGYVPPFNGSGVHNAAYFTDQPIDPALLPPVADLMDTSPLDLENGRAPALSHMIHQGVQTDNVRDAVNDPVPPLADTVLLPDVPLETLDIQELCNFHAARPLNSLSREEIPAELVAQCFSAIFNGHFEMLVAFSATRHRLRASTAVPPDVMQHIDNLSMECHNCLSQMMARLDEGRRSAPDLTDRGRRELGVSVGKLFPCNRSLYKNFALGATGVAERSAFPSAWRFRALSVTLKKLLIVAKAVNTTLASCSVMDNARRDIKGRIGQRTVWSTKGDRTTRPQRDGLFRTVSWHEEG</sequence>
<protein>
    <submittedName>
        <fullName evidence="2">Uncharacterized protein</fullName>
    </submittedName>
</protein>
<dbReference type="Proteomes" id="UP001218188">
    <property type="component" value="Unassembled WGS sequence"/>
</dbReference>
<proteinExistence type="predicted"/>
<dbReference type="EMBL" id="JARJCM010000256">
    <property type="protein sequence ID" value="KAJ7020679.1"/>
    <property type="molecule type" value="Genomic_DNA"/>
</dbReference>
<reference evidence="2" key="1">
    <citation type="submission" date="2023-03" db="EMBL/GenBank/DDBJ databases">
        <title>Massive genome expansion in bonnet fungi (Mycena s.s.) driven by repeated elements and novel gene families across ecological guilds.</title>
        <authorList>
            <consortium name="Lawrence Berkeley National Laboratory"/>
            <person name="Harder C.B."/>
            <person name="Miyauchi S."/>
            <person name="Viragh M."/>
            <person name="Kuo A."/>
            <person name="Thoen E."/>
            <person name="Andreopoulos B."/>
            <person name="Lu D."/>
            <person name="Skrede I."/>
            <person name="Drula E."/>
            <person name="Henrissat B."/>
            <person name="Morin E."/>
            <person name="Kohler A."/>
            <person name="Barry K."/>
            <person name="LaButti K."/>
            <person name="Morin E."/>
            <person name="Salamov A."/>
            <person name="Lipzen A."/>
            <person name="Mereny Z."/>
            <person name="Hegedus B."/>
            <person name="Baldrian P."/>
            <person name="Stursova M."/>
            <person name="Weitz H."/>
            <person name="Taylor A."/>
            <person name="Grigoriev I.V."/>
            <person name="Nagy L.G."/>
            <person name="Martin F."/>
            <person name="Kauserud H."/>
        </authorList>
    </citation>
    <scope>NUCLEOTIDE SEQUENCE</scope>
    <source>
        <strain evidence="2">CBHHK200</strain>
    </source>
</reference>
<gene>
    <name evidence="2" type="ORF">C8F04DRAFT_1196427</name>
</gene>